<comment type="caution">
    <text evidence="2">The sequence shown here is derived from an EMBL/GenBank/DDBJ whole genome shotgun (WGS) entry which is preliminary data.</text>
</comment>
<sequence length="101" mass="10010">MIRTASLAAALATLISAPAFAGDLTSNVDAPKAPFRVSAADAASTQSAGTVGAMHVAVAGRATSLAEVQRESRYLLTAANGIWLAAQPVVQADASVAKSGS</sequence>
<dbReference type="AlphaFoldDB" id="A0A9W6JMJ6"/>
<name>A0A9W6JMJ6_9HYPH</name>
<evidence type="ECO:0000256" key="1">
    <source>
        <dbReference type="SAM" id="SignalP"/>
    </source>
</evidence>
<dbReference type="EMBL" id="BSFL01000001">
    <property type="protein sequence ID" value="GLK78575.1"/>
    <property type="molecule type" value="Genomic_DNA"/>
</dbReference>
<reference evidence="2" key="1">
    <citation type="journal article" date="2014" name="Int. J. Syst. Evol. Microbiol.">
        <title>Complete genome sequence of Corynebacterium casei LMG S-19264T (=DSM 44701T), isolated from a smear-ripened cheese.</title>
        <authorList>
            <consortium name="US DOE Joint Genome Institute (JGI-PGF)"/>
            <person name="Walter F."/>
            <person name="Albersmeier A."/>
            <person name="Kalinowski J."/>
            <person name="Ruckert C."/>
        </authorList>
    </citation>
    <scope>NUCLEOTIDE SEQUENCE</scope>
    <source>
        <strain evidence="2">VKM B-2748</strain>
    </source>
</reference>
<feature type="chain" id="PRO_5040789560" evidence="1">
    <location>
        <begin position="22"/>
        <end position="101"/>
    </location>
</feature>
<dbReference type="RefSeq" id="WP_271199091.1">
    <property type="nucleotide sequence ID" value="NZ_BSFL01000001.1"/>
</dbReference>
<protein>
    <submittedName>
        <fullName evidence="2">Uncharacterized protein</fullName>
    </submittedName>
</protein>
<organism evidence="2 3">
    <name type="scientific">Methylopila turkensis</name>
    <dbReference type="NCBI Taxonomy" id="1437816"/>
    <lineage>
        <taxon>Bacteria</taxon>
        <taxon>Pseudomonadati</taxon>
        <taxon>Pseudomonadota</taxon>
        <taxon>Alphaproteobacteria</taxon>
        <taxon>Hyphomicrobiales</taxon>
        <taxon>Methylopilaceae</taxon>
        <taxon>Methylopila</taxon>
    </lineage>
</organism>
<accession>A0A9W6JMJ6</accession>
<gene>
    <name evidence="2" type="ORF">GCM10008174_03160</name>
</gene>
<keyword evidence="1" id="KW-0732">Signal</keyword>
<feature type="signal peptide" evidence="1">
    <location>
        <begin position="1"/>
        <end position="21"/>
    </location>
</feature>
<reference evidence="2" key="2">
    <citation type="submission" date="2023-01" db="EMBL/GenBank/DDBJ databases">
        <authorList>
            <person name="Sun Q."/>
            <person name="Evtushenko L."/>
        </authorList>
    </citation>
    <scope>NUCLEOTIDE SEQUENCE</scope>
    <source>
        <strain evidence="2">VKM B-2748</strain>
    </source>
</reference>
<evidence type="ECO:0000313" key="2">
    <source>
        <dbReference type="EMBL" id="GLK78575.1"/>
    </source>
</evidence>
<evidence type="ECO:0000313" key="3">
    <source>
        <dbReference type="Proteomes" id="UP001143309"/>
    </source>
</evidence>
<dbReference type="Proteomes" id="UP001143309">
    <property type="component" value="Unassembled WGS sequence"/>
</dbReference>
<keyword evidence="3" id="KW-1185">Reference proteome</keyword>
<proteinExistence type="predicted"/>